<dbReference type="PANTHER" id="PTHR24171">
    <property type="entry name" value="ANKYRIN REPEAT DOMAIN-CONTAINING PROTEIN 39-RELATED"/>
    <property type="match status" value="1"/>
</dbReference>
<dbReference type="Pfam" id="PF12796">
    <property type="entry name" value="Ank_2"/>
    <property type="match status" value="1"/>
</dbReference>
<dbReference type="Pfam" id="PF00023">
    <property type="entry name" value="Ank"/>
    <property type="match status" value="1"/>
</dbReference>
<dbReference type="GO" id="GO:0045944">
    <property type="term" value="P:positive regulation of transcription by RNA polymerase II"/>
    <property type="evidence" value="ECO:0000318"/>
    <property type="project" value="GO_Central"/>
</dbReference>
<dbReference type="PROSITE" id="PS50088">
    <property type="entry name" value="ANK_REPEAT"/>
    <property type="match status" value="3"/>
</dbReference>
<dbReference type="Gene3D" id="1.25.40.20">
    <property type="entry name" value="Ankyrin repeat-containing domain"/>
    <property type="match status" value="2"/>
</dbReference>
<organism evidence="4 5">
    <name type="scientific">Branchiostoma floridae</name>
    <name type="common">Florida lancelet</name>
    <name type="synonym">Amphioxus</name>
    <dbReference type="NCBI Taxonomy" id="7739"/>
    <lineage>
        <taxon>Eukaryota</taxon>
        <taxon>Metazoa</taxon>
        <taxon>Chordata</taxon>
        <taxon>Cephalochordata</taxon>
        <taxon>Leptocardii</taxon>
        <taxon>Amphioxiformes</taxon>
        <taxon>Branchiostomatidae</taxon>
        <taxon>Branchiostoma</taxon>
    </lineage>
</organism>
<dbReference type="PROSITE" id="PS50297">
    <property type="entry name" value="ANK_REP_REGION"/>
    <property type="match status" value="3"/>
</dbReference>
<dbReference type="InterPro" id="IPR036770">
    <property type="entry name" value="Ankyrin_rpt-contain_sf"/>
</dbReference>
<reference evidence="5" key="2">
    <citation type="submission" date="2025-08" db="UniProtKB">
        <authorList>
            <consortium name="RefSeq"/>
        </authorList>
    </citation>
    <scope>IDENTIFICATION</scope>
    <source>
        <strain evidence="5">S238N-H82</strain>
        <tissue evidence="5">Testes</tissue>
    </source>
</reference>
<dbReference type="Gene3D" id="3.40.50.300">
    <property type="entry name" value="P-loop containing nucleotide triphosphate hydrolases"/>
    <property type="match status" value="1"/>
</dbReference>
<dbReference type="CDD" id="cd00882">
    <property type="entry name" value="Ras_like_GTPase"/>
    <property type="match status" value="1"/>
</dbReference>
<dbReference type="RefSeq" id="XP_035678826.1">
    <property type="nucleotide sequence ID" value="XM_035822933.1"/>
</dbReference>
<dbReference type="SUPFAM" id="SSF52540">
    <property type="entry name" value="P-loop containing nucleoside triphosphate hydrolases"/>
    <property type="match status" value="1"/>
</dbReference>
<dbReference type="AlphaFoldDB" id="A0A9J7MTY0"/>
<keyword evidence="2 3" id="KW-0040">ANK repeat</keyword>
<dbReference type="PANTHER" id="PTHR24171:SF10">
    <property type="entry name" value="ANKYRIN REPEAT DOMAIN-CONTAINING PROTEIN 29-LIKE"/>
    <property type="match status" value="1"/>
</dbReference>
<reference evidence="4" key="1">
    <citation type="journal article" date="2020" name="Nat. Ecol. Evol.">
        <title>Deeply conserved synteny resolves early events in vertebrate evolution.</title>
        <authorList>
            <person name="Simakov O."/>
            <person name="Marletaz F."/>
            <person name="Yue J.X."/>
            <person name="O'Connell B."/>
            <person name="Jenkins J."/>
            <person name="Brandt A."/>
            <person name="Calef R."/>
            <person name="Tung C.H."/>
            <person name="Huang T.K."/>
            <person name="Schmutz J."/>
            <person name="Satoh N."/>
            <person name="Yu J.K."/>
            <person name="Putnam N.H."/>
            <person name="Green R.E."/>
            <person name="Rokhsar D.S."/>
        </authorList>
    </citation>
    <scope>NUCLEOTIDE SEQUENCE [LARGE SCALE GENOMIC DNA]</scope>
    <source>
        <strain evidence="4">S238N-H82</strain>
    </source>
</reference>
<dbReference type="OMA" id="CWTAFER"/>
<keyword evidence="4" id="KW-1185">Reference proteome</keyword>
<proteinExistence type="predicted"/>
<gene>
    <name evidence="5" type="primary">LOC118417381</name>
</gene>
<dbReference type="InterPro" id="IPR027417">
    <property type="entry name" value="P-loop_NTPase"/>
</dbReference>
<keyword evidence="1" id="KW-0677">Repeat</keyword>
<feature type="repeat" description="ANK" evidence="3">
    <location>
        <begin position="78"/>
        <end position="110"/>
    </location>
</feature>
<dbReference type="SMART" id="SM00248">
    <property type="entry name" value="ANK"/>
    <property type="match status" value="4"/>
</dbReference>
<accession>A0A9J7MTY0</accession>
<dbReference type="Proteomes" id="UP000001554">
    <property type="component" value="Chromosome 6"/>
</dbReference>
<evidence type="ECO:0000256" key="2">
    <source>
        <dbReference type="ARBA" id="ARBA00023043"/>
    </source>
</evidence>
<evidence type="ECO:0000313" key="4">
    <source>
        <dbReference type="Proteomes" id="UP000001554"/>
    </source>
</evidence>
<feature type="repeat" description="ANK" evidence="3">
    <location>
        <begin position="111"/>
        <end position="143"/>
    </location>
</feature>
<dbReference type="PRINTS" id="PR01415">
    <property type="entry name" value="ANKYRIN"/>
</dbReference>
<sequence length="271" mass="29885">MAAGREEMDLDTFYRAVQEGDVQTVRRGLEAGVDVNVKRKWKGWPDKSALHLACWRGQTEVAELLIQHGSDLEAINVLNETPLHDAARWGHTDTCQLLIGSGANIEARTLVQWTPLHRAASRGRTRICQLLIRHGADVMARDDRGMTPSKCADDRKTRRVLKNREKQVMQEKKYHELLQKSGGVKVNRCKVVLGGRENAGKSTLKASLTKRPVIARLGSLGKVSSVEEPYEPTPGVDVGNVSIPGVGQVSLWDFAGQAEYAGNAKLPIFCT</sequence>
<dbReference type="InterPro" id="IPR002110">
    <property type="entry name" value="Ankyrin_rpt"/>
</dbReference>
<dbReference type="SUPFAM" id="SSF48403">
    <property type="entry name" value="Ankyrin repeat"/>
    <property type="match status" value="1"/>
</dbReference>
<evidence type="ECO:0000256" key="1">
    <source>
        <dbReference type="ARBA" id="ARBA00022737"/>
    </source>
</evidence>
<dbReference type="GO" id="GO:0005634">
    <property type="term" value="C:nucleus"/>
    <property type="evidence" value="ECO:0000318"/>
    <property type="project" value="GO_Central"/>
</dbReference>
<protein>
    <submittedName>
        <fullName evidence="5">Poly [ADP-ribose] polymerase tankyrase-1-like</fullName>
    </submittedName>
</protein>
<evidence type="ECO:0000256" key="3">
    <source>
        <dbReference type="PROSITE-ProRule" id="PRU00023"/>
    </source>
</evidence>
<dbReference type="GeneID" id="118417381"/>
<dbReference type="KEGG" id="bfo:118417381"/>
<dbReference type="OrthoDB" id="539213at2759"/>
<dbReference type="GO" id="GO:0000976">
    <property type="term" value="F:transcription cis-regulatory region binding"/>
    <property type="evidence" value="ECO:0000318"/>
    <property type="project" value="GO_Central"/>
</dbReference>
<evidence type="ECO:0000313" key="5">
    <source>
        <dbReference type="RefSeq" id="XP_035678826.1"/>
    </source>
</evidence>
<feature type="repeat" description="ANK" evidence="3">
    <location>
        <begin position="45"/>
        <end position="77"/>
    </location>
</feature>
<name>A0A9J7MTY0_BRAFL</name>